<dbReference type="OrthoDB" id="4850726at2759"/>
<gene>
    <name evidence="2" type="ORF">BO87DRAFT_369373</name>
</gene>
<dbReference type="AlphaFoldDB" id="A0A318Y4Z1"/>
<dbReference type="Proteomes" id="UP000247647">
    <property type="component" value="Unassembled WGS sequence"/>
</dbReference>
<keyword evidence="3" id="KW-1185">Reference proteome</keyword>
<dbReference type="GeneID" id="37124429"/>
<reference evidence="2" key="1">
    <citation type="submission" date="2016-12" db="EMBL/GenBank/DDBJ databases">
        <title>The genomes of Aspergillus section Nigri reveals drivers in fungal speciation.</title>
        <authorList>
            <consortium name="DOE Joint Genome Institute"/>
            <person name="Vesth T.C."/>
            <person name="Nybo J."/>
            <person name="Theobald S."/>
            <person name="Brandl J."/>
            <person name="Frisvad J.C."/>
            <person name="Nielsen K.F."/>
            <person name="Lyhne E.K."/>
            <person name="Kogle M.E."/>
            <person name="Kuo A."/>
            <person name="Riley R."/>
            <person name="Clum A."/>
            <person name="Nolan M."/>
            <person name="Lipzen A."/>
            <person name="Salamov A."/>
            <person name="Henrissat B."/>
            <person name="Wiebenga A."/>
            <person name="De Vries R.P."/>
            <person name="Grigoriev I.V."/>
            <person name="Mortensen U.H."/>
            <person name="Andersen M.R."/>
            <person name="Baker S.E."/>
        </authorList>
    </citation>
    <scope>NUCLEOTIDE SEQUENCE [LARGE SCALE GENOMIC DNA]</scope>
    <source>
        <strain evidence="2">CBS 115656</strain>
    </source>
</reference>
<protein>
    <recommendedName>
        <fullName evidence="1">Heterokaryon incompatibility domain-containing protein</fullName>
    </recommendedName>
</protein>
<proteinExistence type="predicted"/>
<dbReference type="RefSeq" id="XP_025474774.1">
    <property type="nucleotide sequence ID" value="XM_025621973.1"/>
</dbReference>
<dbReference type="InterPro" id="IPR052895">
    <property type="entry name" value="HetReg/Transcr_Mod"/>
</dbReference>
<dbReference type="EMBL" id="KZ821495">
    <property type="protein sequence ID" value="PYH29296.1"/>
    <property type="molecule type" value="Genomic_DNA"/>
</dbReference>
<dbReference type="Pfam" id="PF06985">
    <property type="entry name" value="HET"/>
    <property type="match status" value="1"/>
</dbReference>
<evidence type="ECO:0000313" key="2">
    <source>
        <dbReference type="EMBL" id="PYH29296.1"/>
    </source>
</evidence>
<dbReference type="PANTHER" id="PTHR24148:SF64">
    <property type="entry name" value="HETEROKARYON INCOMPATIBILITY DOMAIN-CONTAINING PROTEIN"/>
    <property type="match status" value="1"/>
</dbReference>
<feature type="domain" description="Heterokaryon incompatibility" evidence="1">
    <location>
        <begin position="45"/>
        <end position="200"/>
    </location>
</feature>
<dbReference type="InterPro" id="IPR010730">
    <property type="entry name" value="HET"/>
</dbReference>
<dbReference type="PANTHER" id="PTHR24148">
    <property type="entry name" value="ANKYRIN REPEAT DOMAIN-CONTAINING PROTEIN 39 HOMOLOG-RELATED"/>
    <property type="match status" value="1"/>
</dbReference>
<name>A0A318Y4Z1_ASPNB</name>
<sequence length="614" mass="70953">MSLQYDTLDPNQRQIRLLSIHPSIIGRGPIHCSLHTVSLDDSPEFEAISYVWGTEDATELIFLDGKEFYVKPNVAKALCQLRRTSKRRDVWVDAICINQCDIDEKNTQVPLMATIYTTADCVVAMLGDATPEIELAVAWAERYREKRLTKGALHWWWLDIARVFSDKAKVNRVYMDCGTLRGMIQIMTMPYWFRMWTYQEYLLPKRQPLAVCGNLKFKISTVLEGHSAYLKISAASHGFGWVGNLPSEDVASLKRLWGTTCDEFHEVCKHDEVCFLRGNQRFDYRYVPGNHFERTSHRKCQNPKDRIYALYGVMPDLQEAFPPDYNKTFEQIALETTIWMIGQEESMFLMLAPCAAPDTWSTRLPSWVLDYRPGSAHFITSYRNLRLLNSMVLPEHFQKAKPPNNGLEHMITKVSDNKLILHLPARRFAKCQALLQFSTDTRMIASQLIKVFEMIEELWKNIDCIKSLQQHLLDTWSAYHLGSGNILDVKIRGMLSKIAELDLPVTEGEMWEREGVPTAIFERLQILGGHWLFLAHNFHLSLFGISRETVEDEDIFTIPYLLNRPLILRISDTVVNKGEKPYYKVVDQAIAGNVYHRSLREAFTQQSIEEFLVI</sequence>
<organism evidence="2 3">
    <name type="scientific">Aspergillus neoniger (strain CBS 115656)</name>
    <dbReference type="NCBI Taxonomy" id="1448310"/>
    <lineage>
        <taxon>Eukaryota</taxon>
        <taxon>Fungi</taxon>
        <taxon>Dikarya</taxon>
        <taxon>Ascomycota</taxon>
        <taxon>Pezizomycotina</taxon>
        <taxon>Eurotiomycetes</taxon>
        <taxon>Eurotiomycetidae</taxon>
        <taxon>Eurotiales</taxon>
        <taxon>Aspergillaceae</taxon>
        <taxon>Aspergillus</taxon>
        <taxon>Aspergillus subgen. Circumdati</taxon>
    </lineage>
</organism>
<evidence type="ECO:0000259" key="1">
    <source>
        <dbReference type="Pfam" id="PF06985"/>
    </source>
</evidence>
<accession>A0A318Y4Z1</accession>
<evidence type="ECO:0000313" key="3">
    <source>
        <dbReference type="Proteomes" id="UP000247647"/>
    </source>
</evidence>